<reference evidence="3" key="1">
    <citation type="submission" date="2016-11" db="UniProtKB">
        <authorList>
            <consortium name="WormBaseParasite"/>
        </authorList>
    </citation>
    <scope>IDENTIFICATION</scope>
</reference>
<evidence type="ECO:0000256" key="1">
    <source>
        <dbReference type="SAM" id="SignalP"/>
    </source>
</evidence>
<accession>A0A1I7YZM7</accession>
<sequence>MTLILLFLVFALFVRPVETLTCFCISSPFDQQNCTNNTKITMCDAEEGFVCSSVYYIDGNSTTLWGQNCKGVAPTSPTSVGPVCLESNVTGYLLRTCTCHSYLCNSIANIRITTTTTAPAAVTTTLKATTTTLSTPTTTKSAGRDDVLRILFGFLCVVVAIKIRSGVFGEKHPVRRDDAVKMLCASSGYLVRTCTCSTDLCNQFPLNDMFKNTTTTAIAAADTVVTKDQKMLEATTISMPTTTKSAGRNDVLRILFGFLCVVLATIKT</sequence>
<keyword evidence="2" id="KW-1185">Reference proteome</keyword>
<feature type="signal peptide" evidence="1">
    <location>
        <begin position="1"/>
        <end position="19"/>
    </location>
</feature>
<evidence type="ECO:0000313" key="3">
    <source>
        <dbReference type="WBParaSite" id="L893_g21356.t1"/>
    </source>
</evidence>
<feature type="chain" id="PRO_5009312790" evidence="1">
    <location>
        <begin position="20"/>
        <end position="268"/>
    </location>
</feature>
<name>A0A1I7YZM7_9BILA</name>
<dbReference type="Proteomes" id="UP000095287">
    <property type="component" value="Unplaced"/>
</dbReference>
<dbReference type="AlphaFoldDB" id="A0A1I7YZM7"/>
<keyword evidence="1" id="KW-0732">Signal</keyword>
<organism evidence="2 3">
    <name type="scientific">Steinernema glaseri</name>
    <dbReference type="NCBI Taxonomy" id="37863"/>
    <lineage>
        <taxon>Eukaryota</taxon>
        <taxon>Metazoa</taxon>
        <taxon>Ecdysozoa</taxon>
        <taxon>Nematoda</taxon>
        <taxon>Chromadorea</taxon>
        <taxon>Rhabditida</taxon>
        <taxon>Tylenchina</taxon>
        <taxon>Panagrolaimomorpha</taxon>
        <taxon>Strongyloidoidea</taxon>
        <taxon>Steinernematidae</taxon>
        <taxon>Steinernema</taxon>
    </lineage>
</organism>
<protein>
    <submittedName>
        <fullName evidence="3">UPAR/Ly6 domain-containing protein</fullName>
    </submittedName>
</protein>
<dbReference type="WBParaSite" id="L893_g21356.t1">
    <property type="protein sequence ID" value="L893_g21356.t1"/>
    <property type="gene ID" value="L893_g21356"/>
</dbReference>
<evidence type="ECO:0000313" key="2">
    <source>
        <dbReference type="Proteomes" id="UP000095287"/>
    </source>
</evidence>
<proteinExistence type="predicted"/>